<dbReference type="Pfam" id="PF07734">
    <property type="entry name" value="FBA_1"/>
    <property type="match status" value="1"/>
</dbReference>
<reference evidence="2 3" key="1">
    <citation type="submission" date="2022-03" db="EMBL/GenBank/DDBJ databases">
        <authorList>
            <person name="Macdonald S."/>
            <person name="Ahmed S."/>
            <person name="Newling K."/>
        </authorList>
    </citation>
    <scope>NUCLEOTIDE SEQUENCE [LARGE SCALE GENOMIC DNA]</scope>
</reference>
<dbReference type="Proteomes" id="UP001642260">
    <property type="component" value="Unassembled WGS sequence"/>
</dbReference>
<name>A0ABC8LIL9_ERUVS</name>
<evidence type="ECO:0000313" key="2">
    <source>
        <dbReference type="EMBL" id="CAH8383525.1"/>
    </source>
</evidence>
<evidence type="ECO:0000313" key="3">
    <source>
        <dbReference type="Proteomes" id="UP001642260"/>
    </source>
</evidence>
<protein>
    <recommendedName>
        <fullName evidence="1">F-box associated beta-propeller type 1 domain-containing protein</fullName>
    </recommendedName>
</protein>
<gene>
    <name evidence="2" type="ORF">ERUC_LOCUS36008</name>
</gene>
<keyword evidence="3" id="KW-1185">Reference proteome</keyword>
<feature type="domain" description="F-box associated beta-propeller type 1" evidence="1">
    <location>
        <begin position="4"/>
        <end position="125"/>
    </location>
</feature>
<dbReference type="EMBL" id="CAKOAT010591820">
    <property type="protein sequence ID" value="CAH8383525.1"/>
    <property type="molecule type" value="Genomic_DNA"/>
</dbReference>
<dbReference type="AlphaFoldDB" id="A0ABC8LIL9"/>
<comment type="caution">
    <text evidence="2">The sequence shown here is derived from an EMBL/GenBank/DDBJ whole genome shotgun (WGS) entry which is preliminary data.</text>
</comment>
<evidence type="ECO:0000259" key="1">
    <source>
        <dbReference type="Pfam" id="PF07734"/>
    </source>
</evidence>
<sequence>MTNRASLSVVREEKLAVLIYNFDVFPRQRKVWLSNKIDDAKEVSWTKFLVDVNKFWLQRYFEGMSFMVDEKNKVVVCCSEGISVAGGEYIYKVGEDFLRQVYKERICFTWVRPCLLIYVPSLAHIPKSKEEEKRGG</sequence>
<accession>A0ABC8LIL9</accession>
<organism evidence="2 3">
    <name type="scientific">Eruca vesicaria subsp. sativa</name>
    <name type="common">Garden rocket</name>
    <name type="synonym">Eruca sativa</name>
    <dbReference type="NCBI Taxonomy" id="29727"/>
    <lineage>
        <taxon>Eukaryota</taxon>
        <taxon>Viridiplantae</taxon>
        <taxon>Streptophyta</taxon>
        <taxon>Embryophyta</taxon>
        <taxon>Tracheophyta</taxon>
        <taxon>Spermatophyta</taxon>
        <taxon>Magnoliopsida</taxon>
        <taxon>eudicotyledons</taxon>
        <taxon>Gunneridae</taxon>
        <taxon>Pentapetalae</taxon>
        <taxon>rosids</taxon>
        <taxon>malvids</taxon>
        <taxon>Brassicales</taxon>
        <taxon>Brassicaceae</taxon>
        <taxon>Brassiceae</taxon>
        <taxon>Eruca</taxon>
    </lineage>
</organism>
<proteinExistence type="predicted"/>
<dbReference type="InterPro" id="IPR006527">
    <property type="entry name" value="F-box-assoc_dom_typ1"/>
</dbReference>